<keyword evidence="3" id="KW-1185">Reference proteome</keyword>
<dbReference type="Proteomes" id="UP000027997">
    <property type="component" value="Unassembled WGS sequence"/>
</dbReference>
<dbReference type="STRING" id="305900.GV64_02685"/>
<dbReference type="RefSeq" id="WP_020584736.1">
    <property type="nucleotide sequence ID" value="NZ_JOJP01000001.1"/>
</dbReference>
<reference evidence="2 3" key="1">
    <citation type="submission" date="2014-06" db="EMBL/GenBank/DDBJ databases">
        <title>Whole Genome Sequences of Three Symbiotic Endozoicomonas Bacteria.</title>
        <authorList>
            <person name="Neave M.J."/>
            <person name="Apprill A."/>
            <person name="Voolstra C.R."/>
        </authorList>
    </citation>
    <scope>NUCLEOTIDE SEQUENCE [LARGE SCALE GENOMIC DNA]</scope>
    <source>
        <strain evidence="2 3">DSM 22380</strain>
    </source>
</reference>
<accession>A0A081K6L3</accession>
<sequence>MIRKAIASDCEQIADIYNNYVLNTTVTFEVDPVTAEEIAERQKKSLCFLVYEQDGCVLGYAYAANYHSRAAYRYTAEGSIYLKNGIEGRGMGTLLYEALFIAAKELGIREMIGVIALPNQSSEALHQKLGYRKVGVMKRCGFKFDQAVDTSIWQRSLLREHG</sequence>
<evidence type="ECO:0000313" key="3">
    <source>
        <dbReference type="Proteomes" id="UP000027997"/>
    </source>
</evidence>
<dbReference type="PANTHER" id="PTHR43072">
    <property type="entry name" value="N-ACETYLTRANSFERASE"/>
    <property type="match status" value="1"/>
</dbReference>
<dbReference type="AlphaFoldDB" id="A0A081K6L3"/>
<dbReference type="SUPFAM" id="SSF55729">
    <property type="entry name" value="Acyl-CoA N-acyltransferases (Nat)"/>
    <property type="match status" value="1"/>
</dbReference>
<comment type="caution">
    <text evidence="2">The sequence shown here is derived from an EMBL/GenBank/DDBJ whole genome shotgun (WGS) entry which is preliminary data.</text>
</comment>
<dbReference type="InterPro" id="IPR016181">
    <property type="entry name" value="Acyl_CoA_acyltransferase"/>
</dbReference>
<feature type="domain" description="N-acetyltransferase" evidence="1">
    <location>
        <begin position="1"/>
        <end position="155"/>
    </location>
</feature>
<dbReference type="eggNOG" id="COG1247">
    <property type="taxonomic scope" value="Bacteria"/>
</dbReference>
<evidence type="ECO:0000259" key="1">
    <source>
        <dbReference type="PROSITE" id="PS51186"/>
    </source>
</evidence>
<dbReference type="Pfam" id="PF13420">
    <property type="entry name" value="Acetyltransf_4"/>
    <property type="match status" value="1"/>
</dbReference>
<dbReference type="Gene3D" id="3.40.630.30">
    <property type="match status" value="1"/>
</dbReference>
<dbReference type="GO" id="GO:0016747">
    <property type="term" value="F:acyltransferase activity, transferring groups other than amino-acyl groups"/>
    <property type="evidence" value="ECO:0007669"/>
    <property type="project" value="InterPro"/>
</dbReference>
<proteinExistence type="predicted"/>
<dbReference type="PROSITE" id="PS51186">
    <property type="entry name" value="GNAT"/>
    <property type="match status" value="1"/>
</dbReference>
<dbReference type="EMBL" id="JOJP01000001">
    <property type="protein sequence ID" value="KEI69789.1"/>
    <property type="molecule type" value="Genomic_DNA"/>
</dbReference>
<evidence type="ECO:0000313" key="2">
    <source>
        <dbReference type="EMBL" id="KEI69789.1"/>
    </source>
</evidence>
<name>A0A081K6L3_9GAMM</name>
<dbReference type="InterPro" id="IPR000182">
    <property type="entry name" value="GNAT_dom"/>
</dbReference>
<dbReference type="PANTHER" id="PTHR43072:SF8">
    <property type="entry name" value="ACYLTRANSFERASE FABY-RELATED"/>
    <property type="match status" value="1"/>
</dbReference>
<gene>
    <name evidence="2" type="ORF">GV64_02685</name>
</gene>
<protein>
    <recommendedName>
        <fullName evidence="1">N-acetyltransferase domain-containing protein</fullName>
    </recommendedName>
</protein>
<organism evidence="2 3">
    <name type="scientific">Endozoicomonas elysicola</name>
    <dbReference type="NCBI Taxonomy" id="305900"/>
    <lineage>
        <taxon>Bacteria</taxon>
        <taxon>Pseudomonadati</taxon>
        <taxon>Pseudomonadota</taxon>
        <taxon>Gammaproteobacteria</taxon>
        <taxon>Oceanospirillales</taxon>
        <taxon>Endozoicomonadaceae</taxon>
        <taxon>Endozoicomonas</taxon>
    </lineage>
</organism>
<dbReference type="CDD" id="cd04301">
    <property type="entry name" value="NAT_SF"/>
    <property type="match status" value="1"/>
</dbReference>